<comment type="similarity">
    <text evidence="1 7">Belongs to the bacterial ribosomal protein bL9 family.</text>
</comment>
<dbReference type="Gene3D" id="3.40.5.10">
    <property type="entry name" value="Ribosomal protein L9, N-terminal domain"/>
    <property type="match status" value="1"/>
</dbReference>
<feature type="domain" description="Ribosomal protein L9" evidence="9">
    <location>
        <begin position="13"/>
        <end position="40"/>
    </location>
</feature>
<keyword evidence="3 7" id="KW-0694">RNA-binding</keyword>
<evidence type="ECO:0000256" key="3">
    <source>
        <dbReference type="ARBA" id="ARBA00022884"/>
    </source>
</evidence>
<evidence type="ECO:0000259" key="9">
    <source>
        <dbReference type="PROSITE" id="PS00651"/>
    </source>
</evidence>
<accession>A0ABU9EC09</accession>
<evidence type="ECO:0000313" key="10">
    <source>
        <dbReference type="EMBL" id="MEK9502271.1"/>
    </source>
</evidence>
<dbReference type="NCBIfam" id="TIGR00158">
    <property type="entry name" value="L9"/>
    <property type="match status" value="1"/>
</dbReference>
<evidence type="ECO:0000256" key="4">
    <source>
        <dbReference type="ARBA" id="ARBA00022980"/>
    </source>
</evidence>
<evidence type="ECO:0000256" key="6">
    <source>
        <dbReference type="ARBA" id="ARBA00035292"/>
    </source>
</evidence>
<keyword evidence="5 7" id="KW-0687">Ribonucleoprotein</keyword>
<dbReference type="InterPro" id="IPR020070">
    <property type="entry name" value="Ribosomal_bL9_N"/>
</dbReference>
<dbReference type="Gene3D" id="3.10.430.100">
    <property type="entry name" value="Ribosomal protein L9, C-terminal domain"/>
    <property type="match status" value="1"/>
</dbReference>
<dbReference type="InterPro" id="IPR020069">
    <property type="entry name" value="Ribosomal_bL9_C"/>
</dbReference>
<comment type="caution">
    <text evidence="10">The sequence shown here is derived from an EMBL/GenBank/DDBJ whole genome shotgun (WGS) entry which is preliminary data.</text>
</comment>
<comment type="function">
    <text evidence="7">Binds to the 23S rRNA.</text>
</comment>
<dbReference type="Pfam" id="PF03948">
    <property type="entry name" value="Ribosomal_L9_C"/>
    <property type="match status" value="1"/>
</dbReference>
<keyword evidence="8" id="KW-0175">Coiled coil</keyword>
<dbReference type="InterPro" id="IPR000244">
    <property type="entry name" value="Ribosomal_bL9"/>
</dbReference>
<organism evidence="10 11">
    <name type="scientific">Gaopeijia maritima</name>
    <dbReference type="NCBI Taxonomy" id="3119007"/>
    <lineage>
        <taxon>Bacteria</taxon>
        <taxon>Pseudomonadati</taxon>
        <taxon>Gemmatimonadota</taxon>
        <taxon>Longimicrobiia</taxon>
        <taxon>Gaopeijiales</taxon>
        <taxon>Gaopeijiaceae</taxon>
        <taxon>Gaopeijia</taxon>
    </lineage>
</organism>
<name>A0ABU9EC09_9BACT</name>
<evidence type="ECO:0000256" key="7">
    <source>
        <dbReference type="HAMAP-Rule" id="MF_00503"/>
    </source>
</evidence>
<dbReference type="EMBL" id="JBBHLI010000010">
    <property type="protein sequence ID" value="MEK9502271.1"/>
    <property type="molecule type" value="Genomic_DNA"/>
</dbReference>
<evidence type="ECO:0000256" key="1">
    <source>
        <dbReference type="ARBA" id="ARBA00010605"/>
    </source>
</evidence>
<dbReference type="HAMAP" id="MF_00503">
    <property type="entry name" value="Ribosomal_bL9"/>
    <property type="match status" value="1"/>
</dbReference>
<feature type="coiled-coil region" evidence="8">
    <location>
        <begin position="37"/>
        <end position="75"/>
    </location>
</feature>
<dbReference type="PANTHER" id="PTHR21368">
    <property type="entry name" value="50S RIBOSOMAL PROTEIN L9"/>
    <property type="match status" value="1"/>
</dbReference>
<dbReference type="InterPro" id="IPR036791">
    <property type="entry name" value="Ribosomal_bL9_C_sf"/>
</dbReference>
<evidence type="ECO:0000256" key="8">
    <source>
        <dbReference type="SAM" id="Coils"/>
    </source>
</evidence>
<keyword evidence="4 7" id="KW-0689">Ribosomal protein</keyword>
<sequence>MKVILKADMPNLGETGEVVDVKPGYARNYLLPQGYAYEASATNLARIEEEQRQAEERARRDYLEARRRAAQLADATVVFQAHAGEGEDAKLFGSVTNADIADRLNAEGGLDFELDKRLVQLDEPIKALGAYQVPVKLHGEVVIEIDVRVERDEA</sequence>
<proteinExistence type="inferred from homology"/>
<dbReference type="Proteomes" id="UP001484239">
    <property type="component" value="Unassembled WGS sequence"/>
</dbReference>
<evidence type="ECO:0000256" key="2">
    <source>
        <dbReference type="ARBA" id="ARBA00022730"/>
    </source>
</evidence>
<reference evidence="10 11" key="1">
    <citation type="submission" date="2024-02" db="EMBL/GenBank/DDBJ databases">
        <title>A novel Gemmatimonadota bacterium.</title>
        <authorList>
            <person name="Du Z.-J."/>
            <person name="Ye Y.-Q."/>
        </authorList>
    </citation>
    <scope>NUCLEOTIDE SEQUENCE [LARGE SCALE GENOMIC DNA]</scope>
    <source>
        <strain evidence="10 11">DH-20</strain>
    </source>
</reference>
<evidence type="ECO:0000256" key="5">
    <source>
        <dbReference type="ARBA" id="ARBA00023274"/>
    </source>
</evidence>
<dbReference type="PROSITE" id="PS00651">
    <property type="entry name" value="RIBOSOMAL_L9"/>
    <property type="match status" value="1"/>
</dbReference>
<keyword evidence="2 7" id="KW-0699">rRNA-binding</keyword>
<dbReference type="InterPro" id="IPR009027">
    <property type="entry name" value="Ribosomal_bL9/RNase_H1_N"/>
</dbReference>
<dbReference type="GO" id="GO:0005840">
    <property type="term" value="C:ribosome"/>
    <property type="evidence" value="ECO:0007669"/>
    <property type="project" value="UniProtKB-KW"/>
</dbReference>
<evidence type="ECO:0000313" key="11">
    <source>
        <dbReference type="Proteomes" id="UP001484239"/>
    </source>
</evidence>
<dbReference type="SUPFAM" id="SSF55653">
    <property type="entry name" value="Ribosomal protein L9 C-domain"/>
    <property type="match status" value="1"/>
</dbReference>
<dbReference type="Pfam" id="PF01281">
    <property type="entry name" value="Ribosomal_L9_N"/>
    <property type="match status" value="1"/>
</dbReference>
<protein>
    <recommendedName>
        <fullName evidence="6 7">Large ribosomal subunit protein bL9</fullName>
    </recommendedName>
</protein>
<dbReference type="SUPFAM" id="SSF55658">
    <property type="entry name" value="L9 N-domain-like"/>
    <property type="match status" value="1"/>
</dbReference>
<dbReference type="RefSeq" id="WP_405274444.1">
    <property type="nucleotide sequence ID" value="NZ_CP144380.1"/>
</dbReference>
<dbReference type="InterPro" id="IPR036935">
    <property type="entry name" value="Ribosomal_bL9_N_sf"/>
</dbReference>
<gene>
    <name evidence="7 10" type="primary">rplI</name>
    <name evidence="10" type="ORF">WI372_14855</name>
</gene>
<keyword evidence="11" id="KW-1185">Reference proteome</keyword>
<dbReference type="InterPro" id="IPR020594">
    <property type="entry name" value="Ribosomal_bL9_bac/chp"/>
</dbReference>